<dbReference type="KEGG" id="sphj:BSL82_05390"/>
<keyword evidence="9" id="KW-1185">Reference proteome</keyword>
<dbReference type="SMART" id="SM00382">
    <property type="entry name" value="AAA"/>
    <property type="match status" value="1"/>
</dbReference>
<evidence type="ECO:0000256" key="1">
    <source>
        <dbReference type="ARBA" id="ARBA00022448"/>
    </source>
</evidence>
<dbReference type="PANTHER" id="PTHR43499:SF1">
    <property type="entry name" value="ABC TRANSPORTER I FAMILY MEMBER 1"/>
    <property type="match status" value="1"/>
</dbReference>
<dbReference type="Gene3D" id="3.40.50.300">
    <property type="entry name" value="P-loop containing nucleotide triphosphate hydrolases"/>
    <property type="match status" value="1"/>
</dbReference>
<keyword evidence="4 8" id="KW-0067">ATP-binding</keyword>
<dbReference type="PROSITE" id="PS50893">
    <property type="entry name" value="ABC_TRANSPORTER_2"/>
    <property type="match status" value="1"/>
</dbReference>
<dbReference type="OrthoDB" id="9800654at2"/>
<sequence length="196" mass="20425">MTGAVLLSFDGVACRRGGRRLFSGLSIDLRAGEALVLTGPNGAGKSSIIRLSAGLLAPDEGRVAASASPGLLTHDLALDDMLGVERALRFWARLDGVEEAAVREAMDSMDLMPLAPVPVRMLSSGQKRRVALARVIAGGSRLWLLDEPGVGLDAHSLTLLADAMRRHRAAGGGVLAATHMDIGLENARVLDVGAMA</sequence>
<evidence type="ECO:0000259" key="7">
    <source>
        <dbReference type="PROSITE" id="PS50893"/>
    </source>
</evidence>
<reference evidence="9" key="1">
    <citation type="submission" date="2016-11" db="EMBL/GenBank/DDBJ databases">
        <title>Complete Genome Sequence of alachlor-degrading Sphingomonas sp. strain JJ-A5.</title>
        <authorList>
            <person name="Lee H."/>
            <person name="Ka J.-O."/>
        </authorList>
    </citation>
    <scope>NUCLEOTIDE SEQUENCE [LARGE SCALE GENOMIC DNA]</scope>
    <source>
        <strain evidence="9">JJ-A5</strain>
    </source>
</reference>
<dbReference type="SUPFAM" id="SSF52540">
    <property type="entry name" value="P-loop containing nucleoside triphosphate hydrolases"/>
    <property type="match status" value="1"/>
</dbReference>
<gene>
    <name evidence="8" type="ORF">BSL82_05390</name>
</gene>
<dbReference type="Pfam" id="PF00005">
    <property type="entry name" value="ABC_tran"/>
    <property type="match status" value="1"/>
</dbReference>
<dbReference type="GO" id="GO:0016887">
    <property type="term" value="F:ATP hydrolysis activity"/>
    <property type="evidence" value="ECO:0007669"/>
    <property type="project" value="InterPro"/>
</dbReference>
<dbReference type="EMBL" id="CP018221">
    <property type="protein sequence ID" value="API58808.1"/>
    <property type="molecule type" value="Genomic_DNA"/>
</dbReference>
<protein>
    <submittedName>
        <fullName evidence="8">Heme ABC exporter, ATP-binding protein CcmA</fullName>
    </submittedName>
</protein>
<proteinExistence type="predicted"/>
<dbReference type="InterPro" id="IPR003439">
    <property type="entry name" value="ABC_transporter-like_ATP-bd"/>
</dbReference>
<keyword evidence="3" id="KW-0201">Cytochrome c-type biogenesis</keyword>
<dbReference type="PANTHER" id="PTHR43499">
    <property type="entry name" value="ABC TRANSPORTER I FAMILY MEMBER 1"/>
    <property type="match status" value="1"/>
</dbReference>
<dbReference type="STRING" id="1921510.BSL82_05390"/>
<evidence type="ECO:0000313" key="9">
    <source>
        <dbReference type="Proteomes" id="UP000182063"/>
    </source>
</evidence>
<organism evidence="8 9">
    <name type="scientific">Tardibacter chloracetimidivorans</name>
    <dbReference type="NCBI Taxonomy" id="1921510"/>
    <lineage>
        <taxon>Bacteria</taxon>
        <taxon>Pseudomonadati</taxon>
        <taxon>Pseudomonadota</taxon>
        <taxon>Alphaproteobacteria</taxon>
        <taxon>Sphingomonadales</taxon>
        <taxon>Sphingomonadaceae</taxon>
        <taxon>Tardibacter</taxon>
    </lineage>
</organism>
<dbReference type="GO" id="GO:0022857">
    <property type="term" value="F:transmembrane transporter activity"/>
    <property type="evidence" value="ECO:0007669"/>
    <property type="project" value="InterPro"/>
</dbReference>
<evidence type="ECO:0000256" key="5">
    <source>
        <dbReference type="ARBA" id="ARBA00022967"/>
    </source>
</evidence>
<evidence type="ECO:0000256" key="4">
    <source>
        <dbReference type="ARBA" id="ARBA00022840"/>
    </source>
</evidence>
<dbReference type="AlphaFoldDB" id="A0A1L3ZT63"/>
<dbReference type="GO" id="GO:0017004">
    <property type="term" value="P:cytochrome complex assembly"/>
    <property type="evidence" value="ECO:0007669"/>
    <property type="project" value="UniProtKB-KW"/>
</dbReference>
<dbReference type="InterPro" id="IPR017871">
    <property type="entry name" value="ABC_transporter-like_CS"/>
</dbReference>
<keyword evidence="1" id="KW-0813">Transport</keyword>
<dbReference type="InterPro" id="IPR005895">
    <property type="entry name" value="ABC_transptr_haem_export_CcmA"/>
</dbReference>
<keyword evidence="6" id="KW-0472">Membrane</keyword>
<keyword evidence="2" id="KW-0547">Nucleotide-binding</keyword>
<accession>A0A1L3ZT63</accession>
<dbReference type="InterPro" id="IPR003593">
    <property type="entry name" value="AAA+_ATPase"/>
</dbReference>
<dbReference type="PROSITE" id="PS00211">
    <property type="entry name" value="ABC_TRANSPORTER_1"/>
    <property type="match status" value="1"/>
</dbReference>
<dbReference type="GO" id="GO:0005524">
    <property type="term" value="F:ATP binding"/>
    <property type="evidence" value="ECO:0007669"/>
    <property type="project" value="UniProtKB-KW"/>
</dbReference>
<dbReference type="NCBIfam" id="TIGR01189">
    <property type="entry name" value="ccmA"/>
    <property type="match status" value="1"/>
</dbReference>
<evidence type="ECO:0000256" key="2">
    <source>
        <dbReference type="ARBA" id="ARBA00022741"/>
    </source>
</evidence>
<dbReference type="InterPro" id="IPR027417">
    <property type="entry name" value="P-loop_NTPase"/>
</dbReference>
<keyword evidence="5" id="KW-1278">Translocase</keyword>
<evidence type="ECO:0000256" key="6">
    <source>
        <dbReference type="ARBA" id="ARBA00023136"/>
    </source>
</evidence>
<dbReference type="Proteomes" id="UP000182063">
    <property type="component" value="Chromosome"/>
</dbReference>
<dbReference type="RefSeq" id="WP_072596361.1">
    <property type="nucleotide sequence ID" value="NZ_CP018221.1"/>
</dbReference>
<evidence type="ECO:0000313" key="8">
    <source>
        <dbReference type="EMBL" id="API58808.1"/>
    </source>
</evidence>
<name>A0A1L3ZT63_9SPHN</name>
<evidence type="ECO:0000256" key="3">
    <source>
        <dbReference type="ARBA" id="ARBA00022748"/>
    </source>
</evidence>
<feature type="domain" description="ABC transporter" evidence="7">
    <location>
        <begin position="7"/>
        <end position="196"/>
    </location>
</feature>